<evidence type="ECO:0000256" key="1">
    <source>
        <dbReference type="SAM" id="MobiDB-lite"/>
    </source>
</evidence>
<dbReference type="STRING" id="926571.NVIE_024620"/>
<dbReference type="Proteomes" id="UP000027093">
    <property type="component" value="Chromosome"/>
</dbReference>
<protein>
    <submittedName>
        <fullName evidence="2">Uncharacterized protein</fullName>
    </submittedName>
</protein>
<proteinExistence type="predicted"/>
<gene>
    <name evidence="2" type="ORF">NVIE_024620</name>
</gene>
<dbReference type="OrthoDB" id="381305at2157"/>
<reference evidence="2 3" key="1">
    <citation type="journal article" date="2014" name="Int. J. Syst. Evol. Microbiol.">
        <title>Nitrososphaera viennensis gen. nov., sp. nov., an aerobic and mesophilic, ammonia-oxidizing archaeon from soil and a member of the archaeal phylum Thaumarchaeota.</title>
        <authorList>
            <person name="Stieglmeier M."/>
            <person name="Klingl A."/>
            <person name="Alves R.J."/>
            <person name="Rittmann S.K."/>
            <person name="Melcher M."/>
            <person name="Leisch N."/>
            <person name="Schleper C."/>
        </authorList>
    </citation>
    <scope>NUCLEOTIDE SEQUENCE [LARGE SCALE GENOMIC DNA]</scope>
    <source>
        <strain evidence="2">EN76</strain>
    </source>
</reference>
<organism evidence="2 3">
    <name type="scientific">Nitrososphaera viennensis EN76</name>
    <dbReference type="NCBI Taxonomy" id="926571"/>
    <lineage>
        <taxon>Archaea</taxon>
        <taxon>Nitrososphaerota</taxon>
        <taxon>Nitrososphaeria</taxon>
        <taxon>Nitrososphaerales</taxon>
        <taxon>Nitrososphaeraceae</taxon>
        <taxon>Nitrososphaera</taxon>
    </lineage>
</organism>
<accession>A0A060HNI9</accession>
<dbReference type="GeneID" id="74947702"/>
<dbReference type="RefSeq" id="WP_075055431.1">
    <property type="nucleotide sequence ID" value="NZ_CP007536.1"/>
</dbReference>
<dbReference type="EMBL" id="CP007536">
    <property type="protein sequence ID" value="AIC16725.1"/>
    <property type="molecule type" value="Genomic_DNA"/>
</dbReference>
<name>A0A060HNI9_9ARCH</name>
<feature type="region of interest" description="Disordered" evidence="1">
    <location>
        <begin position="50"/>
        <end position="94"/>
    </location>
</feature>
<evidence type="ECO:0000313" key="3">
    <source>
        <dbReference type="Proteomes" id="UP000027093"/>
    </source>
</evidence>
<keyword evidence="3" id="KW-1185">Reference proteome</keyword>
<sequence>MAGKDDGIMDILDTPDVAVWAKGIRKGADVPSDRVREPSKIASMTLRIVSSGKSRRKKEKGELMVDPANREEMEKVSAAHASLTDESGYAKQEQ</sequence>
<dbReference type="HOGENOM" id="CLU_2379519_0_0_2"/>
<evidence type="ECO:0000313" key="2">
    <source>
        <dbReference type="EMBL" id="AIC16725.1"/>
    </source>
</evidence>
<feature type="compositionally biased region" description="Basic and acidic residues" evidence="1">
    <location>
        <begin position="59"/>
        <end position="77"/>
    </location>
</feature>
<dbReference type="KEGG" id="nvn:NVIE_024620"/>
<dbReference type="AlphaFoldDB" id="A0A060HNI9"/>